<feature type="binding site" evidence="8">
    <location>
        <position position="63"/>
    </location>
    <ligand>
        <name>Mg(2+)</name>
        <dbReference type="ChEBI" id="CHEBI:18420"/>
    </ligand>
</feature>
<dbReference type="InterPro" id="IPR042110">
    <property type="entry name" value="Adenylosuccinate_synth_dom2"/>
</dbReference>
<dbReference type="EC" id="6.3.4.4" evidence="8 10"/>
<comment type="subunit">
    <text evidence="1 8">Homodimer.</text>
</comment>
<organism evidence="11 12">
    <name type="scientific">Mucilaginibacter polytrichastri</name>
    <dbReference type="NCBI Taxonomy" id="1302689"/>
    <lineage>
        <taxon>Bacteria</taxon>
        <taxon>Pseudomonadati</taxon>
        <taxon>Bacteroidota</taxon>
        <taxon>Sphingobacteriia</taxon>
        <taxon>Sphingobacteriales</taxon>
        <taxon>Sphingobacteriaceae</taxon>
        <taxon>Mucilaginibacter</taxon>
    </lineage>
</organism>
<dbReference type="GO" id="GO:0000287">
    <property type="term" value="F:magnesium ion binding"/>
    <property type="evidence" value="ECO:0007669"/>
    <property type="project" value="UniProtKB-UniRule"/>
</dbReference>
<feature type="binding site" evidence="8">
    <location>
        <position position="195"/>
    </location>
    <ligand>
        <name>IMP</name>
        <dbReference type="ChEBI" id="CHEBI:58053"/>
        <note>ligand shared between dimeric partners</note>
    </ligand>
</feature>
<keyword evidence="2 8" id="KW-0436">Ligase</keyword>
<dbReference type="Gene3D" id="1.10.300.10">
    <property type="entry name" value="Adenylosuccinate Synthetase, subunit A, domain 2"/>
    <property type="match status" value="1"/>
</dbReference>
<accession>A0A1Q5ZU54</accession>
<feature type="binding site" description="in other chain" evidence="8">
    <location>
        <begin position="63"/>
        <end position="66"/>
    </location>
    <ligand>
        <name>IMP</name>
        <dbReference type="ChEBI" id="CHEBI:58053"/>
        <note>ligand shared between dimeric partners</note>
    </ligand>
</feature>
<evidence type="ECO:0000256" key="4">
    <source>
        <dbReference type="ARBA" id="ARBA00022741"/>
    </source>
</evidence>
<proteinExistence type="inferred from homology"/>
<dbReference type="GO" id="GO:0005525">
    <property type="term" value="F:GTP binding"/>
    <property type="evidence" value="ECO:0007669"/>
    <property type="project" value="UniProtKB-UniRule"/>
</dbReference>
<dbReference type="EMBL" id="MPPL01000001">
    <property type="protein sequence ID" value="OKS85287.1"/>
    <property type="molecule type" value="Genomic_DNA"/>
</dbReference>
<dbReference type="Proteomes" id="UP000186720">
    <property type="component" value="Unassembled WGS sequence"/>
</dbReference>
<dbReference type="FunFam" id="3.90.170.10:FF:000001">
    <property type="entry name" value="Adenylosuccinate synthetase"/>
    <property type="match status" value="1"/>
</dbReference>
<evidence type="ECO:0000256" key="7">
    <source>
        <dbReference type="ARBA" id="ARBA00023134"/>
    </source>
</evidence>
<dbReference type="InterPro" id="IPR042111">
    <property type="entry name" value="Adenylosuccinate_synth_dom3"/>
</dbReference>
<evidence type="ECO:0000256" key="9">
    <source>
        <dbReference type="PROSITE-ProRule" id="PRU10134"/>
    </source>
</evidence>
<dbReference type="PROSITE" id="PS01266">
    <property type="entry name" value="ADENYLOSUCCIN_SYN_1"/>
    <property type="match status" value="1"/>
</dbReference>
<feature type="binding site" evidence="8">
    <location>
        <begin position="90"/>
        <end position="92"/>
    </location>
    <ligand>
        <name>GTP</name>
        <dbReference type="ChEBI" id="CHEBI:37565"/>
    </ligand>
</feature>
<comment type="pathway">
    <text evidence="8 10">Purine metabolism; AMP biosynthesis via de novo pathway; AMP from IMP: step 1/2.</text>
</comment>
<evidence type="ECO:0000256" key="2">
    <source>
        <dbReference type="ARBA" id="ARBA00022598"/>
    </source>
</evidence>
<dbReference type="NCBIfam" id="NF002223">
    <property type="entry name" value="PRK01117.1"/>
    <property type="match status" value="1"/>
</dbReference>
<name>A0A1Q5ZU54_9SPHI</name>
<keyword evidence="7 8" id="KW-0342">GTP-binding</keyword>
<comment type="cofactor">
    <cofactor evidence="8">
        <name>Mg(2+)</name>
        <dbReference type="ChEBI" id="CHEBI:18420"/>
    </cofactor>
    <text evidence="8">Binds 1 Mg(2+) ion per subunit.</text>
</comment>
<dbReference type="SUPFAM" id="SSF52540">
    <property type="entry name" value="P-loop containing nucleoside triphosphate hydrolases"/>
    <property type="match status" value="1"/>
</dbReference>
<gene>
    <name evidence="8" type="primary">purA</name>
    <name evidence="11" type="ORF">RG47T_0731</name>
</gene>
<keyword evidence="5 8" id="KW-0658">Purine biosynthesis</keyword>
<evidence type="ECO:0000256" key="3">
    <source>
        <dbReference type="ARBA" id="ARBA00022723"/>
    </source>
</evidence>
<feature type="binding site" description="in other chain" evidence="8">
    <location>
        <position position="275"/>
    </location>
    <ligand>
        <name>IMP</name>
        <dbReference type="ChEBI" id="CHEBI:58053"/>
        <note>ligand shared between dimeric partners</note>
    </ligand>
</feature>
<dbReference type="Pfam" id="PF00709">
    <property type="entry name" value="Adenylsucc_synt"/>
    <property type="match status" value="1"/>
</dbReference>
<dbReference type="InterPro" id="IPR001114">
    <property type="entry name" value="Adenylosuccinate_synthetase"/>
</dbReference>
<feature type="binding site" evidence="8">
    <location>
        <begin position="62"/>
        <end position="68"/>
    </location>
    <ligand>
        <name>GTP</name>
        <dbReference type="ChEBI" id="CHEBI:37565"/>
    </ligand>
</feature>
<comment type="similarity">
    <text evidence="8 10">Belongs to the adenylosuccinate synthetase family.</text>
</comment>
<dbReference type="FunFam" id="1.10.300.10:FF:000001">
    <property type="entry name" value="Adenylosuccinate synthetase"/>
    <property type="match status" value="1"/>
</dbReference>
<evidence type="ECO:0000256" key="5">
    <source>
        <dbReference type="ARBA" id="ARBA00022755"/>
    </source>
</evidence>
<dbReference type="NCBIfam" id="TIGR00184">
    <property type="entry name" value="purA"/>
    <property type="match status" value="1"/>
</dbReference>
<evidence type="ECO:0000313" key="12">
    <source>
        <dbReference type="Proteomes" id="UP000186720"/>
    </source>
</evidence>
<dbReference type="PANTHER" id="PTHR11846:SF0">
    <property type="entry name" value="ADENYLOSUCCINATE SYNTHETASE"/>
    <property type="match status" value="1"/>
</dbReference>
<dbReference type="InterPro" id="IPR033128">
    <property type="entry name" value="Adenylosuccin_syn_Lys_AS"/>
</dbReference>
<feature type="binding site" evidence="8">
    <location>
        <begin position="463"/>
        <end position="465"/>
    </location>
    <ligand>
        <name>GTP</name>
        <dbReference type="ChEBI" id="CHEBI:37565"/>
    </ligand>
</feature>
<keyword evidence="4 8" id="KW-0547">Nucleotide-binding</keyword>
<dbReference type="Gene3D" id="3.40.440.10">
    <property type="entry name" value="Adenylosuccinate Synthetase, subunit A, domain 1"/>
    <property type="match status" value="1"/>
</dbReference>
<feature type="binding site" evidence="8">
    <location>
        <begin position="350"/>
        <end position="356"/>
    </location>
    <ligand>
        <name>substrate</name>
    </ligand>
</feature>
<dbReference type="UniPathway" id="UPA00075">
    <property type="reaction ID" value="UER00335"/>
</dbReference>
<keyword evidence="6 8" id="KW-0460">Magnesium</keyword>
<comment type="caution">
    <text evidence="11">The sequence shown here is derived from an EMBL/GenBank/DDBJ whole genome shotgun (WGS) entry which is preliminary data.</text>
</comment>
<feature type="binding site" description="in other chain" evidence="8">
    <location>
        <position position="181"/>
    </location>
    <ligand>
        <name>IMP</name>
        <dbReference type="ChEBI" id="CHEBI:58053"/>
        <note>ligand shared between dimeric partners</note>
    </ligand>
</feature>
<reference evidence="11 12" key="1">
    <citation type="submission" date="2016-11" db="EMBL/GenBank/DDBJ databases">
        <title>Whole Genome Sequencing of Mucilaginibacter polytrichastri RG4-7(T) isolated from the moss sample.</title>
        <authorList>
            <person name="Li Y."/>
        </authorList>
    </citation>
    <scope>NUCLEOTIDE SEQUENCE [LARGE SCALE GENOMIC DNA]</scope>
    <source>
        <strain evidence="11 12">RG4-7</strain>
    </source>
</reference>
<feature type="binding site" description="in other chain" evidence="8">
    <location>
        <position position="354"/>
    </location>
    <ligand>
        <name>IMP</name>
        <dbReference type="ChEBI" id="CHEBI:58053"/>
        <note>ligand shared between dimeric partners</note>
    </ligand>
</feature>
<feature type="binding site" evidence="8">
    <location>
        <position position="356"/>
    </location>
    <ligand>
        <name>GTP</name>
        <dbReference type="ChEBI" id="CHEBI:37565"/>
    </ligand>
</feature>
<dbReference type="InterPro" id="IPR027417">
    <property type="entry name" value="P-loop_NTPase"/>
</dbReference>
<evidence type="ECO:0000256" key="8">
    <source>
        <dbReference type="HAMAP-Rule" id="MF_00011"/>
    </source>
</evidence>
<dbReference type="GO" id="GO:0046040">
    <property type="term" value="P:IMP metabolic process"/>
    <property type="evidence" value="ECO:0007669"/>
    <property type="project" value="TreeGrafter"/>
</dbReference>
<feature type="active site" description="Proton donor" evidence="8">
    <location>
        <position position="91"/>
    </location>
</feature>
<sequence length="476" mass="52917">MPNLFRHPIKKAYRLQGDQIGNKRDNFACEMPKQVRHDVLFFLVKNYLKIMAVDVLLGLQWGDEGKGKIVDVLSAGYDLIARFQGGPNAGHTLEFDGKKFVLNTIPSGIFFENTMNLIGNGVVIDPITLKKEIDKLKDAGHDLLAKKNLQIAKKAHLIIPTHQLLDAASEKKMGEGKIGSTLKGIGPTYMDKTGRNGLRIGDITLPDFKERYQKLADKHTSMLQALYGEVPDFSEREAAFFEAIEFLKQFPLVDSEHLVNEYIKQGKKILAEGAQGTMLDIDFGSYPFVTSSNTTTAGACTGLGIAPNKIGDVIGIFKAYCTRVGGGPFPTELDNEVGEELRKIGHEFGAVSGRPRRTGWIDLPALKYAIMLNGVTELVMTKADVLSGFDKIYACTHYNYNGEEIDYMPYDICSVMPVPVYKEIDGWNEDLTGITELSEIPDRLKSYIIFLEKELEVPIKYLSVGPDRKQTLVLPV</sequence>
<keyword evidence="12" id="KW-1185">Reference proteome</keyword>
<evidence type="ECO:0000256" key="10">
    <source>
        <dbReference type="RuleBase" id="RU000520"/>
    </source>
</evidence>
<dbReference type="GO" id="GO:0005737">
    <property type="term" value="C:cytoplasm"/>
    <property type="evidence" value="ECO:0007669"/>
    <property type="project" value="UniProtKB-SubCell"/>
</dbReference>
<feature type="binding site" description="in other chain" evidence="8">
    <location>
        <position position="290"/>
    </location>
    <ligand>
        <name>IMP</name>
        <dbReference type="ChEBI" id="CHEBI:58053"/>
        <note>ligand shared between dimeric partners</note>
    </ligand>
</feature>
<dbReference type="CDD" id="cd03108">
    <property type="entry name" value="AdSS"/>
    <property type="match status" value="1"/>
</dbReference>
<dbReference type="HAMAP" id="MF_00011">
    <property type="entry name" value="Adenylosucc_synth"/>
    <property type="match status" value="1"/>
</dbReference>
<dbReference type="STRING" id="1302689.RG47T_0731"/>
<evidence type="ECO:0000256" key="6">
    <source>
        <dbReference type="ARBA" id="ARBA00022842"/>
    </source>
</evidence>
<keyword evidence="3 8" id="KW-0479">Metal-binding</keyword>
<dbReference type="InterPro" id="IPR042109">
    <property type="entry name" value="Adenylosuccinate_synth_dom1"/>
</dbReference>
<comment type="catalytic activity">
    <reaction evidence="8 10">
        <text>IMP + L-aspartate + GTP = N(6)-(1,2-dicarboxyethyl)-AMP + GDP + phosphate + 2 H(+)</text>
        <dbReference type="Rhea" id="RHEA:15753"/>
        <dbReference type="ChEBI" id="CHEBI:15378"/>
        <dbReference type="ChEBI" id="CHEBI:29991"/>
        <dbReference type="ChEBI" id="CHEBI:37565"/>
        <dbReference type="ChEBI" id="CHEBI:43474"/>
        <dbReference type="ChEBI" id="CHEBI:57567"/>
        <dbReference type="ChEBI" id="CHEBI:58053"/>
        <dbReference type="ChEBI" id="CHEBI:58189"/>
        <dbReference type="EC" id="6.3.4.4"/>
    </reaction>
</comment>
<dbReference type="Gene3D" id="3.90.170.10">
    <property type="entry name" value="Adenylosuccinate Synthetase, subunit A, domain 3"/>
    <property type="match status" value="1"/>
</dbReference>
<dbReference type="GO" id="GO:0004019">
    <property type="term" value="F:adenylosuccinate synthase activity"/>
    <property type="evidence" value="ECO:0007669"/>
    <property type="project" value="UniProtKB-UniRule"/>
</dbReference>
<dbReference type="PROSITE" id="PS00513">
    <property type="entry name" value="ADENYLOSUCCIN_SYN_2"/>
    <property type="match status" value="1"/>
</dbReference>
<comment type="function">
    <text evidence="8">Plays an important role in the de novo pathway of purine nucleotide biosynthesis. Catalyzes the first committed step in the biosynthesis of AMP from IMP.</text>
</comment>
<feature type="active site" description="Proton acceptor" evidence="8">
    <location>
        <position position="63"/>
    </location>
</feature>
<dbReference type="InterPro" id="IPR018220">
    <property type="entry name" value="Adenylosuccin_syn_GTP-bd"/>
</dbReference>
<dbReference type="AlphaFoldDB" id="A0A1Q5ZU54"/>
<dbReference type="SMART" id="SM00788">
    <property type="entry name" value="Adenylsucc_synt"/>
    <property type="match status" value="1"/>
</dbReference>
<dbReference type="GO" id="GO:0044208">
    <property type="term" value="P:'de novo' AMP biosynthetic process"/>
    <property type="evidence" value="ECO:0007669"/>
    <property type="project" value="UniProtKB-UniRule"/>
</dbReference>
<protein>
    <recommendedName>
        <fullName evidence="8 10">Adenylosuccinate synthetase</fullName>
        <shortName evidence="8">AMPSase</shortName>
        <shortName evidence="8">AdSS</shortName>
        <ecNumber evidence="8 10">6.3.4.4</ecNumber>
    </recommendedName>
    <alternativeName>
        <fullName evidence="8">IMP--aspartate ligase</fullName>
    </alternativeName>
</protein>
<feature type="binding site" description="in other chain" evidence="8">
    <location>
        <begin position="88"/>
        <end position="91"/>
    </location>
    <ligand>
        <name>IMP</name>
        <dbReference type="ChEBI" id="CHEBI:58053"/>
        <note>ligand shared between dimeric partners</note>
    </ligand>
</feature>
<feature type="binding site" evidence="8">
    <location>
        <position position="90"/>
    </location>
    <ligand>
        <name>Mg(2+)</name>
        <dbReference type="ChEBI" id="CHEBI:18420"/>
    </ligand>
</feature>
<evidence type="ECO:0000313" key="11">
    <source>
        <dbReference type="EMBL" id="OKS85287.1"/>
    </source>
</evidence>
<comment type="subcellular location">
    <subcellularLocation>
        <location evidence="8">Cytoplasm</location>
    </subcellularLocation>
</comment>
<feature type="active site" evidence="9">
    <location>
        <position position="192"/>
    </location>
</feature>
<keyword evidence="8" id="KW-0963">Cytoplasm</keyword>
<evidence type="ECO:0000256" key="1">
    <source>
        <dbReference type="ARBA" id="ARBA00011738"/>
    </source>
</evidence>
<feature type="binding site" evidence="8">
    <location>
        <begin position="382"/>
        <end position="384"/>
    </location>
    <ligand>
        <name>GTP</name>
        <dbReference type="ChEBI" id="CHEBI:37565"/>
    </ligand>
</feature>
<dbReference type="PANTHER" id="PTHR11846">
    <property type="entry name" value="ADENYLOSUCCINATE SYNTHETASE"/>
    <property type="match status" value="1"/>
</dbReference>